<dbReference type="InterPro" id="IPR005502">
    <property type="entry name" value="Ribosyl_crysJ1"/>
</dbReference>
<feature type="binding site" evidence="3">
    <location>
        <position position="53"/>
    </location>
    <ligand>
        <name>Mg(2+)</name>
        <dbReference type="ChEBI" id="CHEBI:18420"/>
        <label>1</label>
    </ligand>
</feature>
<keyword evidence="3" id="KW-0460">Magnesium</keyword>
<keyword evidence="5" id="KW-1185">Reference proteome</keyword>
<dbReference type="RefSeq" id="WP_026816882.1">
    <property type="nucleotide sequence ID" value="NZ_AUFF01000003.1"/>
</dbReference>
<dbReference type="InterPro" id="IPR050792">
    <property type="entry name" value="ADP-ribosylglycohydrolase"/>
</dbReference>
<dbReference type="PANTHER" id="PTHR16222">
    <property type="entry name" value="ADP-RIBOSYLGLYCOHYDROLASE"/>
    <property type="match status" value="1"/>
</dbReference>
<accession>A0A091BGU9</accession>
<dbReference type="EMBL" id="AWXU01000016">
    <property type="protein sequence ID" value="KFN50782.1"/>
    <property type="molecule type" value="Genomic_DNA"/>
</dbReference>
<evidence type="ECO:0008006" key="6">
    <source>
        <dbReference type="Google" id="ProtNLM"/>
    </source>
</evidence>
<gene>
    <name evidence="4" type="ORF">P873_05170</name>
</gene>
<comment type="cofactor">
    <cofactor evidence="3">
        <name>Mg(2+)</name>
        <dbReference type="ChEBI" id="CHEBI:18420"/>
    </cofactor>
    <text evidence="3">Binds 2 magnesium ions per subunit.</text>
</comment>
<dbReference type="GO" id="GO:0046872">
    <property type="term" value="F:metal ion binding"/>
    <property type="evidence" value="ECO:0007669"/>
    <property type="project" value="UniProtKB-KW"/>
</dbReference>
<dbReference type="Pfam" id="PF03747">
    <property type="entry name" value="ADP_ribosyl_GH"/>
    <property type="match status" value="1"/>
</dbReference>
<dbReference type="SUPFAM" id="SSF101478">
    <property type="entry name" value="ADP-ribosylglycohydrolase"/>
    <property type="match status" value="1"/>
</dbReference>
<protein>
    <recommendedName>
        <fullName evidence="6">ADP-ribosylglycohydrolase</fullName>
    </recommendedName>
</protein>
<evidence type="ECO:0000256" key="3">
    <source>
        <dbReference type="PIRSR" id="PIRSR605502-1"/>
    </source>
</evidence>
<dbReference type="GO" id="GO:0016787">
    <property type="term" value="F:hydrolase activity"/>
    <property type="evidence" value="ECO:0007669"/>
    <property type="project" value="UniProtKB-KW"/>
</dbReference>
<keyword evidence="2" id="KW-0378">Hydrolase</keyword>
<sequence length="102" mass="10964">MDAADAGALHAGNADDARGTGFVIDTLWSAIHAVESTDGYEACVRRAIGFGHDTDTTACVAGGIAGMRYGVQGIPGRWREGLRGREMVEPLRERLLARYTER</sequence>
<dbReference type="PANTHER" id="PTHR16222:SF24">
    <property type="entry name" value="ADP-RIBOSYLHYDROLASE ARH3"/>
    <property type="match status" value="1"/>
</dbReference>
<dbReference type="STRING" id="1121013.GCA_000426365_01614"/>
<dbReference type="InterPro" id="IPR036705">
    <property type="entry name" value="Ribosyl_crysJ1_sf"/>
</dbReference>
<dbReference type="Gene3D" id="1.10.4080.10">
    <property type="entry name" value="ADP-ribosylation/Crystallin J1"/>
    <property type="match status" value="1"/>
</dbReference>
<evidence type="ECO:0000313" key="4">
    <source>
        <dbReference type="EMBL" id="KFN50782.1"/>
    </source>
</evidence>
<evidence type="ECO:0000256" key="1">
    <source>
        <dbReference type="ARBA" id="ARBA00010702"/>
    </source>
</evidence>
<dbReference type="eggNOG" id="COG1397">
    <property type="taxonomic scope" value="Bacteria"/>
</dbReference>
<evidence type="ECO:0000256" key="2">
    <source>
        <dbReference type="ARBA" id="ARBA00022801"/>
    </source>
</evidence>
<organism evidence="4 5">
    <name type="scientific">Arenimonas composti TR7-09 = DSM 18010</name>
    <dbReference type="NCBI Taxonomy" id="1121013"/>
    <lineage>
        <taxon>Bacteria</taxon>
        <taxon>Pseudomonadati</taxon>
        <taxon>Pseudomonadota</taxon>
        <taxon>Gammaproteobacteria</taxon>
        <taxon>Lysobacterales</taxon>
        <taxon>Lysobacteraceae</taxon>
        <taxon>Arenimonas</taxon>
    </lineage>
</organism>
<comment type="similarity">
    <text evidence="1">Belongs to the ADP-ribosylglycohydrolase family.</text>
</comment>
<proteinExistence type="inferred from homology"/>
<comment type="caution">
    <text evidence="4">The sequence shown here is derived from an EMBL/GenBank/DDBJ whole genome shotgun (WGS) entry which is preliminary data.</text>
</comment>
<reference evidence="4 5" key="1">
    <citation type="submission" date="2013-09" db="EMBL/GenBank/DDBJ databases">
        <title>Genome sequencing of Arenimonas composti.</title>
        <authorList>
            <person name="Chen F."/>
            <person name="Wang G."/>
        </authorList>
    </citation>
    <scope>NUCLEOTIDE SEQUENCE [LARGE SCALE GENOMIC DNA]</scope>
    <source>
        <strain evidence="4 5">TR7-09</strain>
    </source>
</reference>
<name>A0A091BGU9_9GAMM</name>
<evidence type="ECO:0000313" key="5">
    <source>
        <dbReference type="Proteomes" id="UP000029391"/>
    </source>
</evidence>
<dbReference type="AlphaFoldDB" id="A0A091BGU9"/>
<feature type="binding site" evidence="3">
    <location>
        <position position="55"/>
    </location>
    <ligand>
        <name>Mg(2+)</name>
        <dbReference type="ChEBI" id="CHEBI:18420"/>
        <label>1</label>
    </ligand>
</feature>
<keyword evidence="3" id="KW-0479">Metal-binding</keyword>
<dbReference type="OrthoDB" id="9798107at2"/>
<feature type="binding site" evidence="3">
    <location>
        <position position="56"/>
    </location>
    <ligand>
        <name>Mg(2+)</name>
        <dbReference type="ChEBI" id="CHEBI:18420"/>
        <label>1</label>
    </ligand>
</feature>
<dbReference type="Proteomes" id="UP000029391">
    <property type="component" value="Unassembled WGS sequence"/>
</dbReference>